<proteinExistence type="predicted"/>
<evidence type="ECO:0000259" key="1">
    <source>
        <dbReference type="Pfam" id="PF12708"/>
    </source>
</evidence>
<dbReference type="Proteomes" id="UP000582837">
    <property type="component" value="Unassembled WGS sequence"/>
</dbReference>
<keyword evidence="3" id="KW-1185">Reference proteome</keyword>
<reference evidence="2 3" key="1">
    <citation type="submission" date="2020-08" db="EMBL/GenBank/DDBJ databases">
        <title>Genomic Encyclopedia of Type Strains, Phase IV (KMG-IV): sequencing the most valuable type-strain genomes for metagenomic binning, comparative biology and taxonomic classification.</title>
        <authorList>
            <person name="Goeker M."/>
        </authorList>
    </citation>
    <scope>NUCLEOTIDE SEQUENCE [LARGE SCALE GENOMIC DNA]</scope>
    <source>
        <strain evidence="2 3">DSM 29007</strain>
    </source>
</reference>
<protein>
    <recommendedName>
        <fullName evidence="1">Rhamnogalacturonase A/B/Epimerase-like pectate lyase domain-containing protein</fullName>
    </recommendedName>
</protein>
<organism evidence="2 3">
    <name type="scientific">Longimicrobium terrae</name>
    <dbReference type="NCBI Taxonomy" id="1639882"/>
    <lineage>
        <taxon>Bacteria</taxon>
        <taxon>Pseudomonadati</taxon>
        <taxon>Gemmatimonadota</taxon>
        <taxon>Longimicrobiia</taxon>
        <taxon>Longimicrobiales</taxon>
        <taxon>Longimicrobiaceae</taxon>
        <taxon>Longimicrobium</taxon>
    </lineage>
</organism>
<dbReference type="EMBL" id="JACHIA010000029">
    <property type="protein sequence ID" value="MBB6073748.1"/>
    <property type="molecule type" value="Genomic_DNA"/>
</dbReference>
<gene>
    <name evidence="2" type="ORF">HNQ61_005426</name>
</gene>
<evidence type="ECO:0000313" key="2">
    <source>
        <dbReference type="EMBL" id="MBB6073748.1"/>
    </source>
</evidence>
<dbReference type="InterPro" id="IPR012334">
    <property type="entry name" value="Pectin_lyas_fold"/>
</dbReference>
<dbReference type="Gene3D" id="2.160.20.10">
    <property type="entry name" value="Single-stranded right-handed beta-helix, Pectin lyase-like"/>
    <property type="match status" value="1"/>
</dbReference>
<evidence type="ECO:0000313" key="3">
    <source>
        <dbReference type="Proteomes" id="UP000582837"/>
    </source>
</evidence>
<accession>A0A841H6Z4</accession>
<name>A0A841H6Z4_9BACT</name>
<dbReference type="InterPro" id="IPR011050">
    <property type="entry name" value="Pectin_lyase_fold/virulence"/>
</dbReference>
<dbReference type="RefSeq" id="WP_170035156.1">
    <property type="nucleotide sequence ID" value="NZ_JABDTL010000001.1"/>
</dbReference>
<sequence length="659" mass="68866">MAYDNGEQVFNVRSTDYNGGAVGDGVTNDAQAFKDALAAADAVGGTMFVPAGTYLIQLGDPATDPLWETISPGRYALLRVTTNGTRIQCDPGATVQVEASHIFQTATDTEPASISYLVFLGASAAAVTRVALEGGRWTWEAVAPAVLQESNPGFNSFFALGGYYMESVIRDCEFDGFPRGLAELGSLVVDGLRYSYNLYENVRAVNYGGAGGDNWMGCQGGTTIRGGVIQSKRTYQSHGIYYQLDRPGVVIDGVEFRDIRSGGKIPIAHHGTSGTRGYGPTVTNCRFVDCNSIENGSAPVGSAFKPYGGTAILGCTFDNSGYPDFGGITFTRTRGASVTGCTFIDSVVTIAPESEGVELDATCEFEGSAKVVLYGSAANNVIRGRFLNPEAIPISVTGTGRGNVVEGAQISIDLADAKYTTGGGAIAPPEAAIRVYPQGGTCDVRGGRISLQGHTAYSSIGIRTLAGTTSVSIHDVTFGSDSTTQGWAVIRVDGATVGPVRIAGCFEDRPLAGGVPVVLPAVNGPQMGGANITLLDNTFVGKLNGVTGVVRAERNLFGGVPDALDAGTVTTAQTPNAGPYREIRYTLGASITLNAPANPYRGAHLRFVLVQDATGGRAVTFNAVYKVNWTPDTTGGRRNVIEFVFDGTNWNQVSAATGL</sequence>
<dbReference type="InterPro" id="IPR024535">
    <property type="entry name" value="RHGA/B-epi-like_pectate_lyase"/>
</dbReference>
<feature type="domain" description="Rhamnogalacturonase A/B/Epimerase-like pectate lyase" evidence="1">
    <location>
        <begin position="16"/>
        <end position="57"/>
    </location>
</feature>
<comment type="caution">
    <text evidence="2">The sequence shown here is derived from an EMBL/GenBank/DDBJ whole genome shotgun (WGS) entry which is preliminary data.</text>
</comment>
<dbReference type="AlphaFoldDB" id="A0A841H6Z4"/>
<dbReference type="Pfam" id="PF12708">
    <property type="entry name" value="Pect-lyase_RHGA_epim"/>
    <property type="match status" value="1"/>
</dbReference>
<dbReference type="SUPFAM" id="SSF51126">
    <property type="entry name" value="Pectin lyase-like"/>
    <property type="match status" value="1"/>
</dbReference>